<keyword evidence="3" id="KW-1185">Reference proteome</keyword>
<comment type="caution">
    <text evidence="2">The sequence shown here is derived from an EMBL/GenBank/DDBJ whole genome shotgun (WGS) entry which is preliminary data.</text>
</comment>
<evidence type="ECO:0000256" key="1">
    <source>
        <dbReference type="SAM" id="MobiDB-lite"/>
    </source>
</evidence>
<protein>
    <submittedName>
        <fullName evidence="2">Uncharacterized protein</fullName>
    </submittedName>
</protein>
<dbReference type="Proteomes" id="UP000266841">
    <property type="component" value="Unassembled WGS sequence"/>
</dbReference>
<evidence type="ECO:0000313" key="2">
    <source>
        <dbReference type="EMBL" id="EJK57570.1"/>
    </source>
</evidence>
<sequence length="35" mass="3541">SQSGQIKIAPGSDIPSLSTHGCMTTLTPSAGRDEP</sequence>
<feature type="region of interest" description="Disordered" evidence="1">
    <location>
        <begin position="1"/>
        <end position="35"/>
    </location>
</feature>
<dbReference type="AlphaFoldDB" id="K0RX86"/>
<feature type="non-terminal residue" evidence="2">
    <location>
        <position position="1"/>
    </location>
</feature>
<accession>K0RX86</accession>
<dbReference type="EMBL" id="AGNL01027850">
    <property type="protein sequence ID" value="EJK57570.1"/>
    <property type="molecule type" value="Genomic_DNA"/>
</dbReference>
<reference evidence="2 3" key="1">
    <citation type="journal article" date="2012" name="Genome Biol.">
        <title>Genome and low-iron response of an oceanic diatom adapted to chronic iron limitation.</title>
        <authorList>
            <person name="Lommer M."/>
            <person name="Specht M."/>
            <person name="Roy A.S."/>
            <person name="Kraemer L."/>
            <person name="Andreson R."/>
            <person name="Gutowska M.A."/>
            <person name="Wolf J."/>
            <person name="Bergner S.V."/>
            <person name="Schilhabel M.B."/>
            <person name="Klostermeier U.C."/>
            <person name="Beiko R.G."/>
            <person name="Rosenstiel P."/>
            <person name="Hippler M."/>
            <person name="Laroche J."/>
        </authorList>
    </citation>
    <scope>NUCLEOTIDE SEQUENCE [LARGE SCALE GENOMIC DNA]</scope>
    <source>
        <strain evidence="2 3">CCMP1005</strain>
    </source>
</reference>
<name>K0RX86_THAOC</name>
<evidence type="ECO:0000313" key="3">
    <source>
        <dbReference type="Proteomes" id="UP000266841"/>
    </source>
</evidence>
<feature type="compositionally biased region" description="Polar residues" evidence="1">
    <location>
        <begin position="15"/>
        <end position="28"/>
    </location>
</feature>
<proteinExistence type="predicted"/>
<gene>
    <name evidence="2" type="ORF">THAOC_22373</name>
</gene>
<organism evidence="2 3">
    <name type="scientific">Thalassiosira oceanica</name>
    <name type="common">Marine diatom</name>
    <dbReference type="NCBI Taxonomy" id="159749"/>
    <lineage>
        <taxon>Eukaryota</taxon>
        <taxon>Sar</taxon>
        <taxon>Stramenopiles</taxon>
        <taxon>Ochrophyta</taxon>
        <taxon>Bacillariophyta</taxon>
        <taxon>Coscinodiscophyceae</taxon>
        <taxon>Thalassiosirophycidae</taxon>
        <taxon>Thalassiosirales</taxon>
        <taxon>Thalassiosiraceae</taxon>
        <taxon>Thalassiosira</taxon>
    </lineage>
</organism>